<sequence>MFEIKRYTPADEAAWNDFTARSRQGTFLLDRRYMDYHADRFEDFSLMVYHKNRLYALFPANRMADGTLCSHGGLTYGGLLTDEKATAGGVCDLFALLNGRLREWGIGRVVYKAIPWIYHRRPAEEDLYALANVCHARLAARDIASVVRLDNRLRLSTLRRTGVRKAMEQHGITIAEGDDTDTFWNILNDNLHHKYNVSPVHSAPELRLLKARFPDRIRLYMAFQEDNVLAGALLFLCGETVHVQYISASPEGKRLHALDLLFSRLIEEAAVGHRYFDFGKSTEDCGHYLNRNLIFQKEGFGGRGVCYDWYEWNP</sequence>
<comment type="caution">
    <text evidence="2">The sequence shown here is derived from an EMBL/GenBank/DDBJ whole genome shotgun (WGS) entry which is preliminary data.</text>
</comment>
<organism evidence="2 3">
    <name type="scientific">Segatella buccae</name>
    <dbReference type="NCBI Taxonomy" id="28126"/>
    <lineage>
        <taxon>Bacteria</taxon>
        <taxon>Pseudomonadati</taxon>
        <taxon>Bacteroidota</taxon>
        <taxon>Bacteroidia</taxon>
        <taxon>Bacteroidales</taxon>
        <taxon>Prevotellaceae</taxon>
        <taxon>Segatella</taxon>
    </lineage>
</organism>
<dbReference type="InterPro" id="IPR038740">
    <property type="entry name" value="BioF2-like_GNAT_dom"/>
</dbReference>
<evidence type="ECO:0000313" key="2">
    <source>
        <dbReference type="EMBL" id="SUB96712.1"/>
    </source>
</evidence>
<reference evidence="2 3" key="1">
    <citation type="submission" date="2018-06" db="EMBL/GenBank/DDBJ databases">
        <authorList>
            <consortium name="Pathogen Informatics"/>
            <person name="Doyle S."/>
        </authorList>
    </citation>
    <scope>NUCLEOTIDE SEQUENCE [LARGE SCALE GENOMIC DNA]</scope>
    <source>
        <strain evidence="2 3">NCTC13063</strain>
    </source>
</reference>
<protein>
    <submittedName>
        <fullName evidence="2">Uncharacterized protein involved in methicillin resistance</fullName>
    </submittedName>
</protein>
<dbReference type="Gene3D" id="3.40.630.30">
    <property type="match status" value="1"/>
</dbReference>
<gene>
    <name evidence="2" type="ORF">NCTC13063_02483</name>
</gene>
<dbReference type="InterPro" id="IPR016181">
    <property type="entry name" value="Acyl_CoA_acyltransferase"/>
</dbReference>
<dbReference type="Proteomes" id="UP000255283">
    <property type="component" value="Unassembled WGS sequence"/>
</dbReference>
<evidence type="ECO:0000259" key="1">
    <source>
        <dbReference type="Pfam" id="PF13480"/>
    </source>
</evidence>
<dbReference type="AlphaFoldDB" id="A0AAQ1UNF9"/>
<evidence type="ECO:0000313" key="3">
    <source>
        <dbReference type="Proteomes" id="UP000255283"/>
    </source>
</evidence>
<name>A0AAQ1UNF9_9BACT</name>
<dbReference type="RefSeq" id="WP_115154354.1">
    <property type="nucleotide sequence ID" value="NZ_DBFWLE010000019.1"/>
</dbReference>
<accession>A0AAQ1UNF9</accession>
<dbReference type="SUPFAM" id="SSF55729">
    <property type="entry name" value="Acyl-CoA N-acyltransferases (Nat)"/>
    <property type="match status" value="1"/>
</dbReference>
<feature type="domain" description="BioF2-like acetyltransferase" evidence="1">
    <location>
        <begin position="162"/>
        <end position="283"/>
    </location>
</feature>
<dbReference type="EMBL" id="UGTJ01000002">
    <property type="protein sequence ID" value="SUB96712.1"/>
    <property type="molecule type" value="Genomic_DNA"/>
</dbReference>
<proteinExistence type="predicted"/>
<dbReference type="Pfam" id="PF13480">
    <property type="entry name" value="Acetyltransf_6"/>
    <property type="match status" value="1"/>
</dbReference>